<evidence type="ECO:0000313" key="3">
    <source>
        <dbReference type="Proteomes" id="UP000031258"/>
    </source>
</evidence>
<evidence type="ECO:0000259" key="1">
    <source>
        <dbReference type="Pfam" id="PF03358"/>
    </source>
</evidence>
<name>A0A0C1QVY6_9RICK</name>
<dbReference type="STRING" id="86105.NF27_JF00430"/>
<proteinExistence type="predicted"/>
<dbReference type="InterPro" id="IPR029039">
    <property type="entry name" value="Flavoprotein-like_sf"/>
</dbReference>
<feature type="domain" description="NADPH-dependent FMN reductase-like" evidence="1">
    <location>
        <begin position="13"/>
        <end position="165"/>
    </location>
</feature>
<dbReference type="Pfam" id="PF03358">
    <property type="entry name" value="FMN_red"/>
    <property type="match status" value="1"/>
</dbReference>
<dbReference type="InterPro" id="IPR005025">
    <property type="entry name" value="FMN_Rdtase-like_dom"/>
</dbReference>
<evidence type="ECO:0000313" key="2">
    <source>
        <dbReference type="EMBL" id="KIE04165.1"/>
    </source>
</evidence>
<dbReference type="AlphaFoldDB" id="A0A0C1QVY6"/>
<dbReference type="GO" id="GO:0016491">
    <property type="term" value="F:oxidoreductase activity"/>
    <property type="evidence" value="ECO:0007669"/>
    <property type="project" value="InterPro"/>
</dbReference>
<dbReference type="EMBL" id="JSWE01000223">
    <property type="protein sequence ID" value="KIE04165.1"/>
    <property type="molecule type" value="Genomic_DNA"/>
</dbReference>
<reference evidence="2 3" key="1">
    <citation type="submission" date="2014-11" db="EMBL/GenBank/DDBJ databases">
        <title>A Rickettsiales Symbiont of Amoebae With Ancient Features.</title>
        <authorList>
            <person name="Schulz F."/>
            <person name="Martijn J."/>
            <person name="Wascher F."/>
            <person name="Kostanjsek R."/>
            <person name="Ettema T.J."/>
            <person name="Horn M."/>
        </authorList>
    </citation>
    <scope>NUCLEOTIDE SEQUENCE [LARGE SCALE GENOMIC DNA]</scope>
    <source>
        <strain evidence="2 3">UWC36</strain>
    </source>
</reference>
<comment type="caution">
    <text evidence="2">The sequence shown here is derived from an EMBL/GenBank/DDBJ whole genome shotgun (WGS) entry which is preliminary data.</text>
</comment>
<keyword evidence="3" id="KW-1185">Reference proteome</keyword>
<protein>
    <recommendedName>
        <fullName evidence="1">NADPH-dependent FMN reductase-like domain-containing protein</fullName>
    </recommendedName>
</protein>
<gene>
    <name evidence="2" type="ORF">NF27_JF00430</name>
</gene>
<dbReference type="Proteomes" id="UP000031258">
    <property type="component" value="Unassembled WGS sequence"/>
</dbReference>
<sequence>MTYVENKDMGNLRIVAFAGSLRKESYNKKILEIIAEKVAGYDVEIKILDLNDYEIPLFNQDIEDEGMPLKTKEFKKEIHNANAILIASPEYNGSFSGVLKNVIDWVSRKLNPNESMYEAFAKKPVGLVAASPGGLGGIRGIIQLRGVMFDLKAAVMPEYASISEAYNIDETKIAKLEAFGGNYIEFCKKLI</sequence>
<dbReference type="GO" id="GO:0005829">
    <property type="term" value="C:cytosol"/>
    <property type="evidence" value="ECO:0007669"/>
    <property type="project" value="TreeGrafter"/>
</dbReference>
<dbReference type="InterPro" id="IPR050712">
    <property type="entry name" value="NAD(P)H-dep_reductase"/>
</dbReference>
<accession>A0A0C1QVY6</accession>
<dbReference type="PANTHER" id="PTHR30543:SF21">
    <property type="entry name" value="NAD(P)H-DEPENDENT FMN REDUCTASE LOT6"/>
    <property type="match status" value="1"/>
</dbReference>
<dbReference type="PANTHER" id="PTHR30543">
    <property type="entry name" value="CHROMATE REDUCTASE"/>
    <property type="match status" value="1"/>
</dbReference>
<dbReference type="SUPFAM" id="SSF52218">
    <property type="entry name" value="Flavoproteins"/>
    <property type="match status" value="1"/>
</dbReference>
<organism evidence="2 3">
    <name type="scientific">Candidatus Jidaibacter acanthamoebae</name>
    <dbReference type="NCBI Taxonomy" id="86105"/>
    <lineage>
        <taxon>Bacteria</taxon>
        <taxon>Pseudomonadati</taxon>
        <taxon>Pseudomonadota</taxon>
        <taxon>Alphaproteobacteria</taxon>
        <taxon>Rickettsiales</taxon>
        <taxon>Candidatus Midichloriaceae</taxon>
        <taxon>Candidatus Jidaibacter</taxon>
    </lineage>
</organism>
<dbReference type="Gene3D" id="3.40.50.360">
    <property type="match status" value="1"/>
</dbReference>
<dbReference type="GO" id="GO:0010181">
    <property type="term" value="F:FMN binding"/>
    <property type="evidence" value="ECO:0007669"/>
    <property type="project" value="TreeGrafter"/>
</dbReference>